<dbReference type="RefSeq" id="WP_070139130.1">
    <property type="nucleotide sequence ID" value="NZ_LXLM01000027.1"/>
</dbReference>
<organism evidence="1 2">
    <name type="scientific">Bacillus mycoides</name>
    <dbReference type="NCBI Taxonomy" id="1405"/>
    <lineage>
        <taxon>Bacteria</taxon>
        <taxon>Bacillati</taxon>
        <taxon>Bacillota</taxon>
        <taxon>Bacilli</taxon>
        <taxon>Bacillales</taxon>
        <taxon>Bacillaceae</taxon>
        <taxon>Bacillus</taxon>
        <taxon>Bacillus cereus group</taxon>
    </lineage>
</organism>
<name>A0A1E8BPZ9_BACMY</name>
<evidence type="ECO:0000313" key="1">
    <source>
        <dbReference type="EMBL" id="OFD96558.1"/>
    </source>
</evidence>
<comment type="caution">
    <text evidence="1">The sequence shown here is derived from an EMBL/GenBank/DDBJ whole genome shotgun (WGS) entry which is preliminary data.</text>
</comment>
<reference evidence="1 2" key="1">
    <citation type="submission" date="2016-05" db="EMBL/GenBank/DDBJ databases">
        <title>Bacillus thuringiensis and Bacillus weihenstephanensis as novel biocontrol agents of wilt causing Verticillium species.</title>
        <authorList>
            <person name="Hollensteiner J."/>
            <person name="Wemheuer F."/>
            <person name="Harting R."/>
            <person name="Kolarzyk A."/>
            <person name="Diaz-Valerio S."/>
            <person name="Poehlein A."/>
            <person name="Brzuszkiewicz E."/>
            <person name="Nesemann K."/>
            <person name="Braus-Stromeyer S."/>
            <person name="Braus G."/>
            <person name="Daniel R."/>
            <person name="Liesegang H."/>
        </authorList>
    </citation>
    <scope>NUCLEOTIDE SEQUENCE [LARGE SCALE GENOMIC DNA]</scope>
    <source>
        <strain evidence="1 2">GOE11</strain>
    </source>
</reference>
<proteinExistence type="predicted"/>
<dbReference type="EMBL" id="LXLX01000025">
    <property type="protein sequence ID" value="OFD96558.1"/>
    <property type="molecule type" value="Genomic_DNA"/>
</dbReference>
<accession>A0A1E8BPZ9</accession>
<gene>
    <name evidence="1" type="ORF">BWGOE11_19980</name>
</gene>
<evidence type="ECO:0000313" key="2">
    <source>
        <dbReference type="Proteomes" id="UP000175835"/>
    </source>
</evidence>
<dbReference type="AlphaFoldDB" id="A0A1E8BPZ9"/>
<dbReference type="PATRIC" id="fig|86662.23.peg.1914"/>
<protein>
    <submittedName>
        <fullName evidence="1">Uncharacterized protein</fullName>
    </submittedName>
</protein>
<dbReference type="Proteomes" id="UP000175835">
    <property type="component" value="Unassembled WGS sequence"/>
</dbReference>
<sequence>MGKEDVQEDAIDFVGEEVQNIDEVQISIPSLLRGVTTALMVINSAVENGSQRASKIGQFINLASSWVT</sequence>